<evidence type="ECO:0000256" key="1">
    <source>
        <dbReference type="SAM" id="Coils"/>
    </source>
</evidence>
<dbReference type="RefSeq" id="WP_094942942.1">
    <property type="nucleotide sequence ID" value="NZ_NOKQ01000216.1"/>
</dbReference>
<keyword evidence="4" id="KW-1185">Reference proteome</keyword>
<organism evidence="3 4">
    <name type="scientific">Tetzosporium hominis</name>
    <dbReference type="NCBI Taxonomy" id="2020506"/>
    <lineage>
        <taxon>Bacteria</taxon>
        <taxon>Bacillati</taxon>
        <taxon>Bacillota</taxon>
        <taxon>Bacilli</taxon>
        <taxon>Bacillales</taxon>
        <taxon>Caryophanaceae</taxon>
        <taxon>Tetzosporium</taxon>
    </lineage>
</organism>
<evidence type="ECO:0000313" key="4">
    <source>
        <dbReference type="Proteomes" id="UP000217065"/>
    </source>
</evidence>
<sequence length="245" mass="28314">MKKVLLVLFLLAMMSLLVACNSNDEESNKTNESKEVFTDEDIQKAEDMVLFLNERLASLESEVNQKIEDKELQFEDEKTFNESVQELASKTIFTELEENYGNAFVSGNSDDVNNRIYFNTVSSEPCSLGHCKYDGIETMEVEVSDTEEYQSTNFIVTELVFVNANYKYENTEEEESAEIRFVKTKDGQLMVSSHPALDIKSVDLRKFDEEYNKIQSNVPESEVESEQEEYRDEVKEILDLYPELQ</sequence>
<feature type="signal peptide" evidence="2">
    <location>
        <begin position="1"/>
        <end position="19"/>
    </location>
</feature>
<keyword evidence="2" id="KW-0732">Signal</keyword>
<comment type="caution">
    <text evidence="3">The sequence shown here is derived from an EMBL/GenBank/DDBJ whole genome shotgun (WGS) entry which is preliminary data.</text>
</comment>
<evidence type="ECO:0000313" key="3">
    <source>
        <dbReference type="EMBL" id="OZS77996.1"/>
    </source>
</evidence>
<proteinExistence type="predicted"/>
<feature type="chain" id="PRO_5038531657" description="Lipoprotein" evidence="2">
    <location>
        <begin position="20"/>
        <end position="245"/>
    </location>
</feature>
<dbReference type="Proteomes" id="UP000217065">
    <property type="component" value="Unassembled WGS sequence"/>
</dbReference>
<keyword evidence="1" id="KW-0175">Coiled coil</keyword>
<dbReference type="OrthoDB" id="2429007at2"/>
<protein>
    <recommendedName>
        <fullName evidence="5">Lipoprotein</fullName>
    </recommendedName>
</protein>
<accession>A0A264W322</accession>
<reference evidence="3 4" key="1">
    <citation type="submission" date="2017-07" db="EMBL/GenBank/DDBJ databases">
        <title>Tetzosporium hominis gen.nov. sp.nov.</title>
        <authorList>
            <person name="Tetz G."/>
            <person name="Tetz V."/>
        </authorList>
    </citation>
    <scope>NUCLEOTIDE SEQUENCE [LARGE SCALE GENOMIC DNA]</scope>
    <source>
        <strain evidence="3 4">VT-49</strain>
    </source>
</reference>
<dbReference type="PROSITE" id="PS51257">
    <property type="entry name" value="PROKAR_LIPOPROTEIN"/>
    <property type="match status" value="1"/>
</dbReference>
<dbReference type="AlphaFoldDB" id="A0A264W322"/>
<name>A0A264W322_9BACL</name>
<dbReference type="EMBL" id="NOKQ01000216">
    <property type="protein sequence ID" value="OZS77996.1"/>
    <property type="molecule type" value="Genomic_DNA"/>
</dbReference>
<evidence type="ECO:0000256" key="2">
    <source>
        <dbReference type="SAM" id="SignalP"/>
    </source>
</evidence>
<feature type="coiled-coil region" evidence="1">
    <location>
        <begin position="42"/>
        <end position="69"/>
    </location>
</feature>
<gene>
    <name evidence="3" type="ORF">CF394_08425</name>
</gene>
<evidence type="ECO:0008006" key="5">
    <source>
        <dbReference type="Google" id="ProtNLM"/>
    </source>
</evidence>